<dbReference type="GO" id="GO:0005737">
    <property type="term" value="C:cytoplasm"/>
    <property type="evidence" value="ECO:0007669"/>
    <property type="project" value="TreeGrafter"/>
</dbReference>
<feature type="region of interest" description="Disordered" evidence="3">
    <location>
        <begin position="1"/>
        <end position="48"/>
    </location>
</feature>
<gene>
    <name evidence="5" type="ORF">MAC_00729</name>
</gene>
<dbReference type="OMA" id="WLEHAAF"/>
<dbReference type="InterPro" id="IPR000182">
    <property type="entry name" value="GNAT_dom"/>
</dbReference>
<dbReference type="InterPro" id="IPR016181">
    <property type="entry name" value="Acyl_CoA_acyltransferase"/>
</dbReference>
<evidence type="ECO:0000256" key="2">
    <source>
        <dbReference type="ARBA" id="ARBA00023315"/>
    </source>
</evidence>
<dbReference type="InterPro" id="IPR051635">
    <property type="entry name" value="SNAT-like"/>
</dbReference>
<dbReference type="PANTHER" id="PTHR10908:SF0">
    <property type="entry name" value="SEROTONIN N-ACETYLTRANSFERASE"/>
    <property type="match status" value="1"/>
</dbReference>
<dbReference type="STRING" id="655827.E9DSY1"/>
<reference evidence="5 6" key="1">
    <citation type="journal article" date="2011" name="PLoS Genet.">
        <title>Genome sequencing and comparative transcriptomics of the model entomopathogenic fungi Metarhizium anisopliae and M. acridum.</title>
        <authorList>
            <person name="Gao Q."/>
            <person name="Jin K."/>
            <person name="Ying S.H."/>
            <person name="Zhang Y."/>
            <person name="Xiao G."/>
            <person name="Shang Y."/>
            <person name="Duan Z."/>
            <person name="Hu X."/>
            <person name="Xie X.Q."/>
            <person name="Zhou G."/>
            <person name="Peng G."/>
            <person name="Luo Z."/>
            <person name="Huang W."/>
            <person name="Wang B."/>
            <person name="Fang W."/>
            <person name="Wang S."/>
            <person name="Zhong Y."/>
            <person name="Ma L.J."/>
            <person name="St Leger R.J."/>
            <person name="Zhao G.P."/>
            <person name="Pei Y."/>
            <person name="Feng M.G."/>
            <person name="Xia Y."/>
            <person name="Wang C."/>
        </authorList>
    </citation>
    <scope>NUCLEOTIDE SEQUENCE [LARGE SCALE GENOMIC DNA]</scope>
    <source>
        <strain evidence="5 6">CQMa 102</strain>
    </source>
</reference>
<evidence type="ECO:0000313" key="6">
    <source>
        <dbReference type="Proteomes" id="UP000002499"/>
    </source>
</evidence>
<accession>E9DSY1</accession>
<dbReference type="GO" id="GO:0004059">
    <property type="term" value="F:aralkylamine N-acetyltransferase activity"/>
    <property type="evidence" value="ECO:0007669"/>
    <property type="project" value="TreeGrafter"/>
</dbReference>
<protein>
    <submittedName>
        <fullName evidence="5">Polyamine acetyltransferase</fullName>
    </submittedName>
</protein>
<dbReference type="PROSITE" id="PS51186">
    <property type="entry name" value="GNAT"/>
    <property type="match status" value="1"/>
</dbReference>
<dbReference type="SUPFAM" id="SSF55729">
    <property type="entry name" value="Acyl-CoA N-acyltransferases (Nat)"/>
    <property type="match status" value="1"/>
</dbReference>
<dbReference type="Pfam" id="PF00583">
    <property type="entry name" value="Acetyltransf_1"/>
    <property type="match status" value="1"/>
</dbReference>
<dbReference type="AlphaFoldDB" id="E9DSY1"/>
<keyword evidence="6" id="KW-1185">Reference proteome</keyword>
<dbReference type="PANTHER" id="PTHR10908">
    <property type="entry name" value="SEROTONIN N-ACETYLTRANSFERASE"/>
    <property type="match status" value="1"/>
</dbReference>
<dbReference type="Gene3D" id="3.40.630.30">
    <property type="match status" value="1"/>
</dbReference>
<name>E9DSY1_METAQ</name>
<organism evidence="6">
    <name type="scientific">Metarhizium acridum (strain CQMa 102)</name>
    <dbReference type="NCBI Taxonomy" id="655827"/>
    <lineage>
        <taxon>Eukaryota</taxon>
        <taxon>Fungi</taxon>
        <taxon>Dikarya</taxon>
        <taxon>Ascomycota</taxon>
        <taxon>Pezizomycotina</taxon>
        <taxon>Sordariomycetes</taxon>
        <taxon>Hypocreomycetidae</taxon>
        <taxon>Hypocreales</taxon>
        <taxon>Clavicipitaceae</taxon>
        <taxon>Metarhizium</taxon>
    </lineage>
</organism>
<keyword evidence="2" id="KW-0012">Acyltransferase</keyword>
<dbReference type="EMBL" id="GL698471">
    <property type="protein sequence ID" value="EFY93491.1"/>
    <property type="molecule type" value="Genomic_DNA"/>
</dbReference>
<dbReference type="Proteomes" id="UP000002499">
    <property type="component" value="Unassembled WGS sequence"/>
</dbReference>
<proteinExistence type="predicted"/>
<dbReference type="FunCoup" id="E9DSY1">
    <property type="interactions" value="237"/>
</dbReference>
<evidence type="ECO:0000259" key="4">
    <source>
        <dbReference type="PROSITE" id="PS51186"/>
    </source>
</evidence>
<dbReference type="InParanoid" id="E9DSY1"/>
<dbReference type="OrthoDB" id="30840at2759"/>
<feature type="domain" description="N-acetyltransferase" evidence="4">
    <location>
        <begin position="84"/>
        <end position="288"/>
    </location>
</feature>
<sequence>MDQDSTLRSNNDKTRAEEAAHTNIEPKYGPGVRPETPPDCAIGDSDEDDEELVEIQRTMTQSRILRQKSPEELRKKVIPFHWAPMLSPLSPTDIDACETLENATMPDQLRPSNREQIEYRLRKCGSLCVGLFNTYRPRDAEDWWIQTMPHARPVETGRQDGSKRVMFAHIIATLGRHPVVTDDDVQCPPNWRDSAASQSSNLGHQTSGRTICLHSFSVCPEVQGIGIGKAAMKAYIQMMNESGVANRIALVCNESLTGFFTRVGFRKAGEGQLSLAGPGLYNMVFELPGPKALFRLDQDSKPR</sequence>
<dbReference type="HOGENOM" id="CLU_061829_0_1_1"/>
<dbReference type="eggNOG" id="KOG4144">
    <property type="taxonomic scope" value="Eukaryota"/>
</dbReference>
<feature type="compositionally biased region" description="Basic and acidic residues" evidence="3">
    <location>
        <begin position="10"/>
        <end position="20"/>
    </location>
</feature>
<evidence type="ECO:0000313" key="5">
    <source>
        <dbReference type="EMBL" id="EFY93491.1"/>
    </source>
</evidence>
<keyword evidence="1 5" id="KW-0808">Transferase</keyword>
<evidence type="ECO:0000256" key="1">
    <source>
        <dbReference type="ARBA" id="ARBA00022679"/>
    </source>
</evidence>
<evidence type="ECO:0000256" key="3">
    <source>
        <dbReference type="SAM" id="MobiDB-lite"/>
    </source>
</evidence>